<dbReference type="Proteomes" id="UP000315389">
    <property type="component" value="Unassembled WGS sequence"/>
</dbReference>
<accession>A0A542ZP12</accession>
<keyword evidence="2" id="KW-0255">Endonuclease</keyword>
<keyword evidence="2" id="KW-0378">Hydrolase</keyword>
<keyword evidence="2" id="KW-0269">Exonuclease</keyword>
<keyword evidence="3" id="KW-1185">Reference proteome</keyword>
<protein>
    <submittedName>
        <fullName evidence="2">Endonuclease/exonuclease/phosphatase family metal-dependent hydrolase</fullName>
    </submittedName>
</protein>
<dbReference type="EMBL" id="VFOS01000002">
    <property type="protein sequence ID" value="TQL62114.1"/>
    <property type="molecule type" value="Genomic_DNA"/>
</dbReference>
<dbReference type="GO" id="GO:0004519">
    <property type="term" value="F:endonuclease activity"/>
    <property type="evidence" value="ECO:0007669"/>
    <property type="project" value="UniProtKB-KW"/>
</dbReference>
<feature type="domain" description="Endonuclease/exonuclease/phosphatase" evidence="1">
    <location>
        <begin position="391"/>
        <end position="489"/>
    </location>
</feature>
<dbReference type="SUPFAM" id="SSF56219">
    <property type="entry name" value="DNase I-like"/>
    <property type="match status" value="1"/>
</dbReference>
<organism evidence="2 3">
    <name type="scientific">Rarobacter faecitabidus</name>
    <dbReference type="NCBI Taxonomy" id="13243"/>
    <lineage>
        <taxon>Bacteria</taxon>
        <taxon>Bacillati</taxon>
        <taxon>Actinomycetota</taxon>
        <taxon>Actinomycetes</taxon>
        <taxon>Micrococcales</taxon>
        <taxon>Rarobacteraceae</taxon>
        <taxon>Rarobacter</taxon>
    </lineage>
</organism>
<keyword evidence="2" id="KW-0540">Nuclease</keyword>
<evidence type="ECO:0000313" key="3">
    <source>
        <dbReference type="Proteomes" id="UP000315389"/>
    </source>
</evidence>
<dbReference type="Pfam" id="PF03372">
    <property type="entry name" value="Exo_endo_phos"/>
    <property type="match status" value="1"/>
</dbReference>
<dbReference type="AlphaFoldDB" id="A0A542ZP12"/>
<dbReference type="InterPro" id="IPR036691">
    <property type="entry name" value="Endo/exonu/phosph_ase_sf"/>
</dbReference>
<name>A0A542ZP12_RARFA</name>
<reference evidence="2 3" key="1">
    <citation type="submission" date="2019-06" db="EMBL/GenBank/DDBJ databases">
        <title>Sequencing the genomes of 1000 actinobacteria strains.</title>
        <authorList>
            <person name="Klenk H.-P."/>
        </authorList>
    </citation>
    <scope>NUCLEOTIDE SEQUENCE [LARGE SCALE GENOMIC DNA]</scope>
    <source>
        <strain evidence="2 3">DSM 4813</strain>
    </source>
</reference>
<sequence>MPNTIVPMRAFILALGTAPRTRLRALAIAVLVASLVAGLGTAIAPAAQAATWKSQAKKVKASAWPARVAKVTAGPGSAPGTAIVKWKASNETTSYYQLDLASTMFSKSDKTLPTRGRDFHSIKIPRNARSYTVSAALAAKVGAPIGSGNHIFFRFYAVNSAGKKNIVRVYPGLHAFTTAPPATGGTTDLTVASYNVGSIKAAVKTKGATPWSSRRAKVASIIASSGAGLVALQEVGPGNIVDGGAVKSTGLPRHTDDLVAALADKVGSDKYRLVRTTPYVQAGKTSGSQGARILYDSTQYKLLSNCPEETGKNAYSPSCSFPLPLNSGDSEGYRRRAAYALFEQISTGKVFYFVSVHLEHREGTTSKSILKLDKLRGKQATAVVSTMKSINTSGYPVIIGGDLNSWQNYQRTGALPQTKFLKGGYIDGASATKRVGVKYPTSSQWATTVKASTVGFGSRIDYLLAKGVAGATRYTNTMVRKDSRRGSDHALIKVTFRLP</sequence>
<gene>
    <name evidence="2" type="ORF">FB461_1750</name>
</gene>
<dbReference type="Gene3D" id="3.60.10.10">
    <property type="entry name" value="Endonuclease/exonuclease/phosphatase"/>
    <property type="match status" value="1"/>
</dbReference>
<comment type="caution">
    <text evidence="2">The sequence shown here is derived from an EMBL/GenBank/DDBJ whole genome shotgun (WGS) entry which is preliminary data.</text>
</comment>
<dbReference type="GO" id="GO:0004527">
    <property type="term" value="F:exonuclease activity"/>
    <property type="evidence" value="ECO:0007669"/>
    <property type="project" value="UniProtKB-KW"/>
</dbReference>
<evidence type="ECO:0000259" key="1">
    <source>
        <dbReference type="Pfam" id="PF03372"/>
    </source>
</evidence>
<dbReference type="InterPro" id="IPR005135">
    <property type="entry name" value="Endo/exonuclease/phosphatase"/>
</dbReference>
<proteinExistence type="predicted"/>
<evidence type="ECO:0000313" key="2">
    <source>
        <dbReference type="EMBL" id="TQL62114.1"/>
    </source>
</evidence>